<dbReference type="Gene3D" id="3.80.30.20">
    <property type="entry name" value="tm_1862 like domain"/>
    <property type="match status" value="1"/>
</dbReference>
<dbReference type="InterPro" id="IPR007197">
    <property type="entry name" value="rSAM"/>
</dbReference>
<dbReference type="EMBL" id="LMAZ01000001">
    <property type="protein sequence ID" value="RGP57040.1"/>
    <property type="molecule type" value="Genomic_DNA"/>
</dbReference>
<gene>
    <name evidence="8 12" type="primary">rimO</name>
    <name evidence="12" type="ORF">ASB58_06810</name>
</gene>
<feature type="domain" description="MTTase N-terminal" evidence="10">
    <location>
        <begin position="9"/>
        <end position="119"/>
    </location>
</feature>
<dbReference type="InterPro" id="IPR023404">
    <property type="entry name" value="rSAM_horseshoe"/>
</dbReference>
<keyword evidence="13" id="KW-1185">Reference proteome</keyword>
<dbReference type="GO" id="GO:0035599">
    <property type="term" value="F:aspartic acid methylthiotransferase activity"/>
    <property type="evidence" value="ECO:0007669"/>
    <property type="project" value="TreeGrafter"/>
</dbReference>
<dbReference type="PANTHER" id="PTHR43837">
    <property type="entry name" value="RIBOSOMAL PROTEIN S12 METHYLTHIOTRANSFERASE RIMO"/>
    <property type="match status" value="1"/>
</dbReference>
<keyword evidence="1 8" id="KW-0004">4Fe-4S</keyword>
<dbReference type="CDD" id="cd01335">
    <property type="entry name" value="Radical_SAM"/>
    <property type="match status" value="1"/>
</dbReference>
<comment type="catalytic activity">
    <reaction evidence="8">
        <text>L-aspartate(89)-[ribosomal protein uS12]-hydrogen + (sulfur carrier)-SH + AH2 + 2 S-adenosyl-L-methionine = 3-methylsulfanyl-L-aspartate(89)-[ribosomal protein uS12]-hydrogen + (sulfur carrier)-H + 5'-deoxyadenosine + L-methionine + A + S-adenosyl-L-homocysteine + 2 H(+)</text>
        <dbReference type="Rhea" id="RHEA:37087"/>
        <dbReference type="Rhea" id="RHEA-COMP:10460"/>
        <dbReference type="Rhea" id="RHEA-COMP:10461"/>
        <dbReference type="Rhea" id="RHEA-COMP:14737"/>
        <dbReference type="Rhea" id="RHEA-COMP:14739"/>
        <dbReference type="ChEBI" id="CHEBI:13193"/>
        <dbReference type="ChEBI" id="CHEBI:15378"/>
        <dbReference type="ChEBI" id="CHEBI:17319"/>
        <dbReference type="ChEBI" id="CHEBI:17499"/>
        <dbReference type="ChEBI" id="CHEBI:29917"/>
        <dbReference type="ChEBI" id="CHEBI:29961"/>
        <dbReference type="ChEBI" id="CHEBI:57844"/>
        <dbReference type="ChEBI" id="CHEBI:57856"/>
        <dbReference type="ChEBI" id="CHEBI:59789"/>
        <dbReference type="ChEBI" id="CHEBI:64428"/>
        <dbReference type="ChEBI" id="CHEBI:73599"/>
        <dbReference type="EC" id="2.8.4.4"/>
    </reaction>
</comment>
<feature type="binding site" evidence="8">
    <location>
        <position position="18"/>
    </location>
    <ligand>
        <name>[4Fe-4S] cluster</name>
        <dbReference type="ChEBI" id="CHEBI:49883"/>
        <label>1</label>
    </ligand>
</feature>
<keyword evidence="12" id="KW-0689">Ribosomal protein</keyword>
<dbReference type="PROSITE" id="PS01278">
    <property type="entry name" value="MTTASE_RADICAL"/>
    <property type="match status" value="1"/>
</dbReference>
<proteinExistence type="inferred from homology"/>
<dbReference type="PROSITE" id="PS51918">
    <property type="entry name" value="RADICAL_SAM"/>
    <property type="match status" value="1"/>
</dbReference>
<feature type="domain" description="TRAM" evidence="9">
    <location>
        <begin position="379"/>
        <end position="444"/>
    </location>
</feature>
<dbReference type="OrthoDB" id="9805215at2"/>
<keyword evidence="12" id="KW-0687">Ribonucleoprotein</keyword>
<dbReference type="GO" id="GO:0046872">
    <property type="term" value="F:metal ion binding"/>
    <property type="evidence" value="ECO:0007669"/>
    <property type="project" value="UniProtKB-KW"/>
</dbReference>
<feature type="binding site" evidence="8">
    <location>
        <position position="152"/>
    </location>
    <ligand>
        <name>[4Fe-4S] cluster</name>
        <dbReference type="ChEBI" id="CHEBI:49883"/>
        <label>2</label>
        <note>4Fe-4S-S-AdoMet</note>
    </ligand>
</feature>
<dbReference type="NCBIfam" id="TIGR01125">
    <property type="entry name" value="30S ribosomal protein S12 methylthiotransferase RimO"/>
    <property type="match status" value="1"/>
</dbReference>
<evidence type="ECO:0000256" key="8">
    <source>
        <dbReference type="HAMAP-Rule" id="MF_01865"/>
    </source>
</evidence>
<accession>A0A395RAA4</accession>
<dbReference type="GO" id="GO:0005840">
    <property type="term" value="C:ribosome"/>
    <property type="evidence" value="ECO:0007669"/>
    <property type="project" value="UniProtKB-KW"/>
</dbReference>
<dbReference type="EC" id="2.8.4.4" evidence="8"/>
<dbReference type="GO" id="GO:0051539">
    <property type="term" value="F:4 iron, 4 sulfur cluster binding"/>
    <property type="evidence" value="ECO:0007669"/>
    <property type="project" value="UniProtKB-UniRule"/>
</dbReference>
<dbReference type="Pfam" id="PF00919">
    <property type="entry name" value="UPF0004"/>
    <property type="match status" value="1"/>
</dbReference>
<dbReference type="PANTHER" id="PTHR43837:SF1">
    <property type="entry name" value="RIBOSOMAL PROTEIN US12 METHYLTHIOTRANSFERASE RIMO"/>
    <property type="match status" value="1"/>
</dbReference>
<dbReference type="SFLD" id="SFLDS00029">
    <property type="entry name" value="Radical_SAM"/>
    <property type="match status" value="1"/>
</dbReference>
<dbReference type="SMART" id="SM00729">
    <property type="entry name" value="Elp3"/>
    <property type="match status" value="1"/>
</dbReference>
<dbReference type="SFLD" id="SFLDG01082">
    <property type="entry name" value="B12-binding_domain_containing"/>
    <property type="match status" value="1"/>
</dbReference>
<comment type="similarity">
    <text evidence="8">Belongs to the methylthiotransferase family. RimO subfamily.</text>
</comment>
<reference evidence="12 13" key="1">
    <citation type="journal article" date="2018" name="Syst. Appl. Microbiol.">
        <title>Pseudomonas gallaeciensis sp. nov., isolated from crude-oil-contaminated intertidal sand samples after the Prestige oil spill.</title>
        <authorList>
            <person name="Mulet M."/>
            <person name="Sanchez D."/>
            <person name="Rodriguez A.C."/>
            <person name="Nogales B."/>
            <person name="Bosch R."/>
            <person name="Busquets A."/>
            <person name="Gomila M."/>
            <person name="Lalucat J."/>
            <person name="Garcia-Valdes E."/>
        </authorList>
    </citation>
    <scope>NUCLEOTIDE SEQUENCE [LARGE SCALE GENOMIC DNA]</scope>
    <source>
        <strain evidence="12 13">V113</strain>
    </source>
</reference>
<evidence type="ECO:0000256" key="7">
    <source>
        <dbReference type="ARBA" id="ARBA00023014"/>
    </source>
</evidence>
<dbReference type="AlphaFoldDB" id="A0A395RAA4"/>
<comment type="subcellular location">
    <subcellularLocation>
        <location evidence="8">Cytoplasm</location>
    </subcellularLocation>
</comment>
<dbReference type="NCBIfam" id="TIGR00089">
    <property type="entry name" value="MiaB/RimO family radical SAM methylthiotransferase"/>
    <property type="match status" value="1"/>
</dbReference>
<dbReference type="InterPro" id="IPR012340">
    <property type="entry name" value="NA-bd_OB-fold"/>
</dbReference>
<name>A0A395RAA4_9PSED</name>
<dbReference type="HAMAP" id="MF_01865">
    <property type="entry name" value="MTTase_RimO"/>
    <property type="match status" value="1"/>
</dbReference>
<comment type="caution">
    <text evidence="12">The sequence shown here is derived from an EMBL/GenBank/DDBJ whole genome shotgun (WGS) entry which is preliminary data.</text>
</comment>
<dbReference type="Proteomes" id="UP000265411">
    <property type="component" value="Unassembled WGS sequence"/>
</dbReference>
<keyword evidence="4 8" id="KW-0949">S-adenosyl-L-methionine</keyword>
<dbReference type="InterPro" id="IPR013848">
    <property type="entry name" value="Methylthiotransferase_N"/>
</dbReference>
<feature type="binding site" evidence="8">
    <location>
        <position position="156"/>
    </location>
    <ligand>
        <name>[4Fe-4S] cluster</name>
        <dbReference type="ChEBI" id="CHEBI:49883"/>
        <label>2</label>
        <note>4Fe-4S-S-AdoMet</note>
    </ligand>
</feature>
<protein>
    <recommendedName>
        <fullName evidence="8">Ribosomal protein uS12 methylthiotransferase RimO</fullName>
        <shortName evidence="8">uS12 MTTase</shortName>
        <shortName evidence="8">uS12 methylthiotransferase</shortName>
        <ecNumber evidence="8">2.8.4.4</ecNumber>
    </recommendedName>
    <alternativeName>
        <fullName evidence="8">Ribosomal protein uS12 (aspartate-C(3))-methylthiotransferase</fullName>
    </alternativeName>
    <alternativeName>
        <fullName evidence="8">Ribosome maturation factor RimO</fullName>
    </alternativeName>
</protein>
<dbReference type="InterPro" id="IPR006638">
    <property type="entry name" value="Elp3/MiaA/NifB-like_rSAM"/>
</dbReference>
<evidence type="ECO:0000256" key="4">
    <source>
        <dbReference type="ARBA" id="ARBA00022691"/>
    </source>
</evidence>
<evidence type="ECO:0000259" key="9">
    <source>
        <dbReference type="PROSITE" id="PS50926"/>
    </source>
</evidence>
<evidence type="ECO:0000256" key="5">
    <source>
        <dbReference type="ARBA" id="ARBA00022723"/>
    </source>
</evidence>
<feature type="binding site" evidence="8">
    <location>
        <position position="159"/>
    </location>
    <ligand>
        <name>[4Fe-4S] cluster</name>
        <dbReference type="ChEBI" id="CHEBI:49883"/>
        <label>2</label>
        <note>4Fe-4S-S-AdoMet</note>
    </ligand>
</feature>
<dbReference type="InterPro" id="IPR005840">
    <property type="entry name" value="Ribosomal_uS12_MeSTrfase_RimO"/>
</dbReference>
<dbReference type="InterPro" id="IPR002792">
    <property type="entry name" value="TRAM_dom"/>
</dbReference>
<evidence type="ECO:0000259" key="11">
    <source>
        <dbReference type="PROSITE" id="PS51918"/>
    </source>
</evidence>
<dbReference type="PROSITE" id="PS51449">
    <property type="entry name" value="MTTASE_N"/>
    <property type="match status" value="1"/>
</dbReference>
<dbReference type="InterPro" id="IPR005839">
    <property type="entry name" value="Methylthiotransferase"/>
</dbReference>
<evidence type="ECO:0000256" key="6">
    <source>
        <dbReference type="ARBA" id="ARBA00023004"/>
    </source>
</evidence>
<evidence type="ECO:0000313" key="13">
    <source>
        <dbReference type="Proteomes" id="UP000265411"/>
    </source>
</evidence>
<dbReference type="PROSITE" id="PS50926">
    <property type="entry name" value="TRAM"/>
    <property type="match status" value="1"/>
</dbReference>
<dbReference type="RefSeq" id="WP_118129774.1">
    <property type="nucleotide sequence ID" value="NZ_LMAZ01000001.1"/>
</dbReference>
<dbReference type="InterPro" id="IPR038135">
    <property type="entry name" value="Methylthiotransferase_N_sf"/>
</dbReference>
<comment type="cofactor">
    <cofactor evidence="8">
        <name>[4Fe-4S] cluster</name>
        <dbReference type="ChEBI" id="CHEBI:49883"/>
    </cofactor>
    <text evidence="8">Binds 2 [4Fe-4S] clusters. One cluster is coordinated with 3 cysteines and an exchangeable S-adenosyl-L-methionine.</text>
</comment>
<dbReference type="Gene3D" id="2.40.50.140">
    <property type="entry name" value="Nucleic acid-binding proteins"/>
    <property type="match status" value="1"/>
</dbReference>
<dbReference type="Pfam" id="PF04055">
    <property type="entry name" value="Radical_SAM"/>
    <property type="match status" value="1"/>
</dbReference>
<dbReference type="FunFam" id="2.40.50.140:FF:000060">
    <property type="entry name" value="Ribosomal protein S12 methylthiotransferase RimO"/>
    <property type="match status" value="1"/>
</dbReference>
<dbReference type="Gene3D" id="3.40.50.12160">
    <property type="entry name" value="Methylthiotransferase, N-terminal domain"/>
    <property type="match status" value="1"/>
</dbReference>
<evidence type="ECO:0000256" key="2">
    <source>
        <dbReference type="ARBA" id="ARBA00022490"/>
    </source>
</evidence>
<evidence type="ECO:0000259" key="10">
    <source>
        <dbReference type="PROSITE" id="PS51449"/>
    </source>
</evidence>
<feature type="binding site" evidence="8">
    <location>
        <position position="83"/>
    </location>
    <ligand>
        <name>[4Fe-4S] cluster</name>
        <dbReference type="ChEBI" id="CHEBI:49883"/>
        <label>1</label>
    </ligand>
</feature>
<feature type="domain" description="Radical SAM core" evidence="11">
    <location>
        <begin position="138"/>
        <end position="376"/>
    </location>
</feature>
<dbReference type="SFLD" id="SFLDG01061">
    <property type="entry name" value="methylthiotransferase"/>
    <property type="match status" value="1"/>
</dbReference>
<dbReference type="InterPro" id="IPR020612">
    <property type="entry name" value="Methylthiotransferase_CS"/>
</dbReference>
<evidence type="ECO:0000256" key="3">
    <source>
        <dbReference type="ARBA" id="ARBA00022679"/>
    </source>
</evidence>
<keyword evidence="6 8" id="KW-0408">Iron</keyword>
<dbReference type="SFLD" id="SFLDF00274">
    <property type="entry name" value="ribosomal_protein_S12_methylth"/>
    <property type="match status" value="1"/>
</dbReference>
<organism evidence="12 13">
    <name type="scientific">Pseudomonas abyssi</name>
    <dbReference type="NCBI Taxonomy" id="170540"/>
    <lineage>
        <taxon>Bacteria</taxon>
        <taxon>Pseudomonadati</taxon>
        <taxon>Pseudomonadota</taxon>
        <taxon>Gammaproteobacteria</taxon>
        <taxon>Pseudomonadales</taxon>
        <taxon>Pseudomonadaceae</taxon>
        <taxon>Pseudomonas</taxon>
    </lineage>
</organism>
<dbReference type="GO" id="GO:0103039">
    <property type="term" value="F:protein methylthiotransferase activity"/>
    <property type="evidence" value="ECO:0007669"/>
    <property type="project" value="UniProtKB-EC"/>
</dbReference>
<dbReference type="InterPro" id="IPR058240">
    <property type="entry name" value="rSAM_sf"/>
</dbReference>
<keyword evidence="5 8" id="KW-0479">Metal-binding</keyword>
<dbReference type="GO" id="GO:0005829">
    <property type="term" value="C:cytosol"/>
    <property type="evidence" value="ECO:0007669"/>
    <property type="project" value="TreeGrafter"/>
</dbReference>
<evidence type="ECO:0000256" key="1">
    <source>
        <dbReference type="ARBA" id="ARBA00022485"/>
    </source>
</evidence>
<feature type="binding site" evidence="8">
    <location>
        <position position="54"/>
    </location>
    <ligand>
        <name>[4Fe-4S] cluster</name>
        <dbReference type="ChEBI" id="CHEBI:49883"/>
        <label>1</label>
    </ligand>
</feature>
<dbReference type="FunFam" id="3.40.50.12160:FF:000002">
    <property type="entry name" value="Ribosomal protein S12 methylthiotransferase RimO"/>
    <property type="match status" value="1"/>
</dbReference>
<sequence>MNKTNSTVPRIGFVSLGCPKALVDSERILTQLRTEGYQVVPTYEDADVVVVNTCGFIDTAKAESLDAIGEAIAENGRVIVTGCMGVEESAIREVHPSVLAVTGPQQYEQVVSAVHEVVPPKQDHNPLIDLVPPQGVKLTPRHYAYLKISEGCNHSCSFCIIPSMRGKLVSRPVGEVLSEAERLAKAGVKEVLVISQDTSAYGVDIKYRTGFWNGRPVKSRMTEMCEALSELGIWVRLHYVYPYPHVDELIPLMAEGKILPYLDIPFQHASPNVLKAMKRPAFEDKTLARIKKWREICPELTIRSTFIVGFPGETEEDFQYLLDWLTEAQLDRVGCFKYSPVEGAPANDLGLEAIPEDVQQDRWERFMAHQQAISTARLQQKIGQTIQVIIDEVDEEGPIGRSMADAPEIDGNVYLDTDEDLKPGDMVTVVVTDADEYDLWAQLA</sequence>
<keyword evidence="7 8" id="KW-0411">Iron-sulfur</keyword>
<comment type="function">
    <text evidence="8">Catalyzes the methylthiolation of an aspartic acid residue of ribosomal protein uS12.</text>
</comment>
<dbReference type="SUPFAM" id="SSF102114">
    <property type="entry name" value="Radical SAM enzymes"/>
    <property type="match status" value="1"/>
</dbReference>
<dbReference type="GO" id="GO:0006400">
    <property type="term" value="P:tRNA modification"/>
    <property type="evidence" value="ECO:0007669"/>
    <property type="project" value="InterPro"/>
</dbReference>
<evidence type="ECO:0000313" key="12">
    <source>
        <dbReference type="EMBL" id="RGP57040.1"/>
    </source>
</evidence>
<dbReference type="FunFam" id="3.80.30.20:FF:000001">
    <property type="entry name" value="tRNA-2-methylthio-N(6)-dimethylallyladenosine synthase 2"/>
    <property type="match status" value="1"/>
</dbReference>
<keyword evidence="3 8" id="KW-0808">Transferase</keyword>
<dbReference type="Pfam" id="PF18693">
    <property type="entry name" value="TRAM_2"/>
    <property type="match status" value="1"/>
</dbReference>
<keyword evidence="2 8" id="KW-0963">Cytoplasm</keyword>